<keyword evidence="6" id="KW-0808">Transferase</keyword>
<evidence type="ECO:0000256" key="8">
    <source>
        <dbReference type="ARBA" id="ARBA00022737"/>
    </source>
</evidence>
<feature type="transmembrane region" description="Helical" evidence="14">
    <location>
        <begin position="535"/>
        <end position="554"/>
    </location>
</feature>
<dbReference type="GO" id="GO:0004169">
    <property type="term" value="F:dolichyl-phosphate-mannose-protein mannosyltransferase activity"/>
    <property type="evidence" value="ECO:0007669"/>
    <property type="project" value="UniProtKB-EC"/>
</dbReference>
<evidence type="ECO:0000256" key="3">
    <source>
        <dbReference type="ARBA" id="ARBA00004922"/>
    </source>
</evidence>
<feature type="domain" description="DUF1736" evidence="15">
    <location>
        <begin position="446"/>
        <end position="510"/>
    </location>
</feature>
<evidence type="ECO:0000256" key="12">
    <source>
        <dbReference type="ARBA" id="ARBA00023136"/>
    </source>
</evidence>
<feature type="transmembrane region" description="Helical" evidence="14">
    <location>
        <begin position="415"/>
        <end position="434"/>
    </location>
</feature>
<dbReference type="EC" id="2.4.1.109" evidence="5"/>
<keyword evidence="10" id="KW-0256">Endoplasmic reticulum</keyword>
<evidence type="ECO:0000256" key="10">
    <source>
        <dbReference type="ARBA" id="ARBA00022824"/>
    </source>
</evidence>
<evidence type="ECO:0000256" key="13">
    <source>
        <dbReference type="PROSITE-ProRule" id="PRU00339"/>
    </source>
</evidence>
<keyword evidence="17" id="KW-1185">Reference proteome</keyword>
<feature type="transmembrane region" description="Helical" evidence="14">
    <location>
        <begin position="188"/>
        <end position="210"/>
    </location>
</feature>
<evidence type="ECO:0000256" key="11">
    <source>
        <dbReference type="ARBA" id="ARBA00022989"/>
    </source>
</evidence>
<name>A0A813G3L1_POLGL</name>
<dbReference type="PANTHER" id="PTHR44227">
    <property type="match status" value="1"/>
</dbReference>
<proteinExistence type="inferred from homology"/>
<dbReference type="Pfam" id="PF13181">
    <property type="entry name" value="TPR_8"/>
    <property type="match status" value="1"/>
</dbReference>
<comment type="pathway">
    <text evidence="3">Protein modification; protein glycosylation.</text>
</comment>
<evidence type="ECO:0000256" key="4">
    <source>
        <dbReference type="ARBA" id="ARBA00007882"/>
    </source>
</evidence>
<dbReference type="InterPro" id="IPR052346">
    <property type="entry name" value="O-mannosyl-transferase_TMTC"/>
</dbReference>
<feature type="non-terminal residue" evidence="16">
    <location>
        <position position="1"/>
    </location>
</feature>
<evidence type="ECO:0000313" key="17">
    <source>
        <dbReference type="Proteomes" id="UP000654075"/>
    </source>
</evidence>
<dbReference type="Pfam" id="PF07719">
    <property type="entry name" value="TPR_2"/>
    <property type="match status" value="1"/>
</dbReference>
<dbReference type="Pfam" id="PF08409">
    <property type="entry name" value="TMTC_DUF1736"/>
    <property type="match status" value="1"/>
</dbReference>
<dbReference type="Proteomes" id="UP000654075">
    <property type="component" value="Unassembled WGS sequence"/>
</dbReference>
<comment type="subcellular location">
    <subcellularLocation>
        <location evidence="2">Endoplasmic reticulum</location>
    </subcellularLocation>
    <subcellularLocation>
        <location evidence="1">Membrane</location>
        <topology evidence="1">Multi-pass membrane protein</topology>
    </subcellularLocation>
</comment>
<reference evidence="16" key="1">
    <citation type="submission" date="2021-02" db="EMBL/GenBank/DDBJ databases">
        <authorList>
            <person name="Dougan E. K."/>
            <person name="Rhodes N."/>
            <person name="Thang M."/>
            <person name="Chan C."/>
        </authorList>
    </citation>
    <scope>NUCLEOTIDE SEQUENCE</scope>
</reference>
<evidence type="ECO:0000256" key="1">
    <source>
        <dbReference type="ARBA" id="ARBA00004141"/>
    </source>
</evidence>
<feature type="transmembrane region" description="Helical" evidence="14">
    <location>
        <begin position="501"/>
        <end position="523"/>
    </location>
</feature>
<feature type="transmembrane region" description="Helical" evidence="14">
    <location>
        <begin position="461"/>
        <end position="481"/>
    </location>
</feature>
<accession>A0A813G3L1</accession>
<dbReference type="InterPro" id="IPR011990">
    <property type="entry name" value="TPR-like_helical_dom_sf"/>
</dbReference>
<dbReference type="InterPro" id="IPR013618">
    <property type="entry name" value="TMTC_DUF1736"/>
</dbReference>
<feature type="transmembrane region" description="Helical" evidence="14">
    <location>
        <begin position="307"/>
        <end position="324"/>
    </location>
</feature>
<dbReference type="SMART" id="SM00028">
    <property type="entry name" value="TPR"/>
    <property type="match status" value="3"/>
</dbReference>
<dbReference type="GO" id="GO:0016020">
    <property type="term" value="C:membrane"/>
    <property type="evidence" value="ECO:0007669"/>
    <property type="project" value="UniProtKB-SubCell"/>
</dbReference>
<sequence>YGVEKKTNTYTMASEPNKIGAAHAVEAATARRLARLLADGRLCDAHAVVSSKHGVGPGCNPATGMSSERVPVVRALLAAVSPALEARINESDREILMPTTVSADGLRLTLAFACGCVPDAWSDRLRRYTQEEVRSLEKSLDASGLSAWWGSWCAQLDEVRSFEGPAPSFKMPSLTPTRRPPSGDMRGAASAGAWVLAAASVLAWQPAAFFNLEQGGFFMDDAMIKKNANVYEDLDWPRLLRTDYWGLEMFEEGAWTHKSWRPMTVITFHWNHALHGFDSSGFHVVNLILHALCGVLLGVLGSVGFGLPRAWSLLLVALFLAHPVHTENVLYIVGRADLLCFLLLLLASLVYVPCVAGRSRSFMSASGRLLVASALTVAAGLCKETGFCFFGLLAGWEILRGLMLSGSCHADWRRWVRLTVLLLLGTGSCFWRVWYTGGTGIERMDPHSNPIAVQEDPWVRVLSYALVHGLYAKLLVWPTFLCYDYSFDAVPIVTSVKDVRLLASVTAYLGFAQLLCCSLRVLLSQRKWQMRSREGPIVGVAIILLSFLPMSNIFFPVGTVIGERLLYIPSAGLLLTLVSLASHAPTGRKNLLFGLLLAAGLACAYLCALRVPEWRTAETITVADGWKQTRSSRVQFNLACVLLKDKRYEEALATYNLAIAIDPADHDSLPLYHAGQILFYQGKHEEAEALLTRAVSGYFSPLTIKEEEIWHDYGLVLWFRDKAEAAVENLQKALLINPTFTKALNNLACASGYGALSGKLPR</sequence>
<feature type="transmembrane region" description="Helical" evidence="14">
    <location>
        <begin position="369"/>
        <end position="395"/>
    </location>
</feature>
<dbReference type="InterPro" id="IPR019734">
    <property type="entry name" value="TPR_rpt"/>
</dbReference>
<comment type="caution">
    <text evidence="16">The sequence shown here is derived from an EMBL/GenBank/DDBJ whole genome shotgun (WGS) entry which is preliminary data.</text>
</comment>
<dbReference type="PROSITE" id="PS50005">
    <property type="entry name" value="TPR"/>
    <property type="match status" value="2"/>
</dbReference>
<keyword evidence="7 14" id="KW-0812">Transmembrane</keyword>
<dbReference type="EMBL" id="CAJNNV010027656">
    <property type="protein sequence ID" value="CAE8621150.1"/>
    <property type="molecule type" value="Genomic_DNA"/>
</dbReference>
<dbReference type="OrthoDB" id="1658288at2759"/>
<feature type="transmembrane region" description="Helical" evidence="14">
    <location>
        <begin position="566"/>
        <end position="584"/>
    </location>
</feature>
<evidence type="ECO:0000256" key="14">
    <source>
        <dbReference type="SAM" id="Phobius"/>
    </source>
</evidence>
<feature type="transmembrane region" description="Helical" evidence="14">
    <location>
        <begin position="336"/>
        <end position="357"/>
    </location>
</feature>
<dbReference type="OMA" id="IERMDPH"/>
<evidence type="ECO:0000256" key="7">
    <source>
        <dbReference type="ARBA" id="ARBA00022692"/>
    </source>
</evidence>
<evidence type="ECO:0000259" key="15">
    <source>
        <dbReference type="Pfam" id="PF08409"/>
    </source>
</evidence>
<comment type="similarity">
    <text evidence="4">Belongs to the TMTC family.</text>
</comment>
<feature type="transmembrane region" description="Helical" evidence="14">
    <location>
        <begin position="280"/>
        <end position="300"/>
    </location>
</feature>
<feature type="repeat" description="TPR" evidence="13">
    <location>
        <begin position="707"/>
        <end position="740"/>
    </location>
</feature>
<gene>
    <name evidence="16" type="ORF">PGLA1383_LOCUS38674</name>
</gene>
<dbReference type="Gene3D" id="1.25.40.10">
    <property type="entry name" value="Tetratricopeptide repeat domain"/>
    <property type="match status" value="1"/>
</dbReference>
<dbReference type="AlphaFoldDB" id="A0A813G3L1"/>
<keyword evidence="9 13" id="KW-0802">TPR repeat</keyword>
<evidence type="ECO:0000256" key="5">
    <source>
        <dbReference type="ARBA" id="ARBA00012839"/>
    </source>
</evidence>
<dbReference type="GO" id="GO:0005783">
    <property type="term" value="C:endoplasmic reticulum"/>
    <property type="evidence" value="ECO:0007669"/>
    <property type="project" value="UniProtKB-SubCell"/>
</dbReference>
<dbReference type="InterPro" id="IPR013105">
    <property type="entry name" value="TPR_2"/>
</dbReference>
<organism evidence="16 17">
    <name type="scientific">Polarella glacialis</name>
    <name type="common">Dinoflagellate</name>
    <dbReference type="NCBI Taxonomy" id="89957"/>
    <lineage>
        <taxon>Eukaryota</taxon>
        <taxon>Sar</taxon>
        <taxon>Alveolata</taxon>
        <taxon>Dinophyceae</taxon>
        <taxon>Suessiales</taxon>
        <taxon>Suessiaceae</taxon>
        <taxon>Polarella</taxon>
    </lineage>
</organism>
<keyword evidence="8" id="KW-0677">Repeat</keyword>
<dbReference type="PANTHER" id="PTHR44227:SF3">
    <property type="entry name" value="PROTEIN O-MANNOSYL-TRANSFERASE TMTC4"/>
    <property type="match status" value="1"/>
</dbReference>
<evidence type="ECO:0000256" key="6">
    <source>
        <dbReference type="ARBA" id="ARBA00022679"/>
    </source>
</evidence>
<keyword evidence="12 14" id="KW-0472">Membrane</keyword>
<feature type="non-terminal residue" evidence="16">
    <location>
        <position position="762"/>
    </location>
</feature>
<dbReference type="UniPathway" id="UPA00378"/>
<feature type="repeat" description="TPR" evidence="13">
    <location>
        <begin position="632"/>
        <end position="665"/>
    </location>
</feature>
<protein>
    <recommendedName>
        <fullName evidence="5">dolichyl-phosphate-mannose--protein mannosyltransferase</fullName>
        <ecNumber evidence="5">2.4.1.109</ecNumber>
    </recommendedName>
</protein>
<dbReference type="SUPFAM" id="SSF48452">
    <property type="entry name" value="TPR-like"/>
    <property type="match status" value="1"/>
</dbReference>
<evidence type="ECO:0000256" key="2">
    <source>
        <dbReference type="ARBA" id="ARBA00004240"/>
    </source>
</evidence>
<evidence type="ECO:0000313" key="16">
    <source>
        <dbReference type="EMBL" id="CAE8621150.1"/>
    </source>
</evidence>
<feature type="transmembrane region" description="Helical" evidence="14">
    <location>
        <begin position="591"/>
        <end position="611"/>
    </location>
</feature>
<keyword evidence="11 14" id="KW-1133">Transmembrane helix</keyword>
<evidence type="ECO:0000256" key="9">
    <source>
        <dbReference type="ARBA" id="ARBA00022803"/>
    </source>
</evidence>
<dbReference type="GO" id="GO:0030968">
    <property type="term" value="P:endoplasmic reticulum unfolded protein response"/>
    <property type="evidence" value="ECO:0007669"/>
    <property type="project" value="TreeGrafter"/>
</dbReference>